<dbReference type="EMBL" id="JACGXN010000004">
    <property type="protein sequence ID" value="MBA8879558.1"/>
    <property type="molecule type" value="Genomic_DNA"/>
</dbReference>
<feature type="compositionally biased region" description="Polar residues" evidence="1">
    <location>
        <begin position="1"/>
        <end position="16"/>
    </location>
</feature>
<proteinExistence type="predicted"/>
<evidence type="ECO:0000313" key="3">
    <source>
        <dbReference type="Proteomes" id="UP000549052"/>
    </source>
</evidence>
<name>A0A839EMQ8_9HYPH</name>
<accession>A0A839EMQ8</accession>
<keyword evidence="3" id="KW-1185">Reference proteome</keyword>
<evidence type="ECO:0000256" key="1">
    <source>
        <dbReference type="SAM" id="MobiDB-lite"/>
    </source>
</evidence>
<dbReference type="Proteomes" id="UP000549052">
    <property type="component" value="Unassembled WGS sequence"/>
</dbReference>
<sequence>MTVERTTPIAQQQVTSPADDAAQKQFEAELESSMLSGATSMFTQFIMDIAGDQMSEANSSE</sequence>
<protein>
    <submittedName>
        <fullName evidence="2">Uncharacterized protein</fullName>
    </submittedName>
</protein>
<gene>
    <name evidence="2" type="ORF">FHW16_003277</name>
</gene>
<evidence type="ECO:0000313" key="2">
    <source>
        <dbReference type="EMBL" id="MBA8879558.1"/>
    </source>
</evidence>
<feature type="region of interest" description="Disordered" evidence="1">
    <location>
        <begin position="1"/>
        <end position="22"/>
    </location>
</feature>
<dbReference type="AlphaFoldDB" id="A0A839EMQ8"/>
<reference evidence="2 3" key="1">
    <citation type="submission" date="2020-07" db="EMBL/GenBank/DDBJ databases">
        <title>Genomic Encyclopedia of Type Strains, Phase IV (KMG-V): Genome sequencing to study the core and pangenomes of soil and plant-associated prokaryotes.</title>
        <authorList>
            <person name="Whitman W."/>
        </authorList>
    </citation>
    <scope>NUCLEOTIDE SEQUENCE [LARGE SCALE GENOMIC DNA]</scope>
    <source>
        <strain evidence="2 3">AN3</strain>
    </source>
</reference>
<comment type="caution">
    <text evidence="2">The sequence shown here is derived from an EMBL/GenBank/DDBJ whole genome shotgun (WGS) entry which is preliminary data.</text>
</comment>
<organism evidence="2 3">
    <name type="scientific">Phyllobacterium myrsinacearum</name>
    <dbReference type="NCBI Taxonomy" id="28101"/>
    <lineage>
        <taxon>Bacteria</taxon>
        <taxon>Pseudomonadati</taxon>
        <taxon>Pseudomonadota</taxon>
        <taxon>Alphaproteobacteria</taxon>
        <taxon>Hyphomicrobiales</taxon>
        <taxon>Phyllobacteriaceae</taxon>
        <taxon>Phyllobacterium</taxon>
    </lineage>
</organism>
<dbReference type="RefSeq" id="WP_182550192.1">
    <property type="nucleotide sequence ID" value="NZ_JACGXN010000004.1"/>
</dbReference>